<dbReference type="Gene3D" id="3.20.20.70">
    <property type="entry name" value="Aldolase class I"/>
    <property type="match status" value="1"/>
</dbReference>
<evidence type="ECO:0000256" key="4">
    <source>
        <dbReference type="ARBA" id="ARBA00023014"/>
    </source>
</evidence>
<keyword evidence="3" id="KW-0408">Iron</keyword>
<protein>
    <submittedName>
        <fullName evidence="6">4Fe-4S single cluster domain-containing protein</fullName>
    </submittedName>
</protein>
<dbReference type="GO" id="GO:0003824">
    <property type="term" value="F:catalytic activity"/>
    <property type="evidence" value="ECO:0007669"/>
    <property type="project" value="InterPro"/>
</dbReference>
<dbReference type="SUPFAM" id="SSF102114">
    <property type="entry name" value="Radical SAM enzymes"/>
    <property type="match status" value="1"/>
</dbReference>
<dbReference type="Pfam" id="PF04055">
    <property type="entry name" value="Radical_SAM"/>
    <property type="match status" value="1"/>
</dbReference>
<dbReference type="EMBL" id="FQXU01000006">
    <property type="protein sequence ID" value="SHI13447.1"/>
    <property type="molecule type" value="Genomic_DNA"/>
</dbReference>
<dbReference type="GO" id="GO:0046872">
    <property type="term" value="F:metal ion binding"/>
    <property type="evidence" value="ECO:0007669"/>
    <property type="project" value="UniProtKB-KW"/>
</dbReference>
<dbReference type="InterPro" id="IPR007197">
    <property type="entry name" value="rSAM"/>
</dbReference>
<accession>A0A1M5YMX9</accession>
<dbReference type="InterPro" id="IPR013785">
    <property type="entry name" value="Aldolase_TIM"/>
</dbReference>
<proteinExistence type="predicted"/>
<evidence type="ECO:0000313" key="7">
    <source>
        <dbReference type="Proteomes" id="UP000184241"/>
    </source>
</evidence>
<gene>
    <name evidence="6" type="ORF">SAMN02745941_02168</name>
</gene>
<evidence type="ECO:0000313" key="6">
    <source>
        <dbReference type="EMBL" id="SHI13447.1"/>
    </source>
</evidence>
<evidence type="ECO:0000256" key="2">
    <source>
        <dbReference type="ARBA" id="ARBA00022723"/>
    </source>
</evidence>
<dbReference type="PROSITE" id="PS51918">
    <property type="entry name" value="RADICAL_SAM"/>
    <property type="match status" value="1"/>
</dbReference>
<keyword evidence="2" id="KW-0479">Metal-binding</keyword>
<reference evidence="6 7" key="1">
    <citation type="submission" date="2016-11" db="EMBL/GenBank/DDBJ databases">
        <authorList>
            <person name="Jaros S."/>
            <person name="Januszkiewicz K."/>
            <person name="Wedrychowicz H."/>
        </authorList>
    </citation>
    <scope>NUCLEOTIDE SEQUENCE [LARGE SCALE GENOMIC DNA]</scope>
    <source>
        <strain evidence="6 7">DSM 6191</strain>
    </source>
</reference>
<organism evidence="6 7">
    <name type="scientific">Clostridium intestinale DSM 6191</name>
    <dbReference type="NCBI Taxonomy" id="1121320"/>
    <lineage>
        <taxon>Bacteria</taxon>
        <taxon>Bacillati</taxon>
        <taxon>Bacillota</taxon>
        <taxon>Clostridia</taxon>
        <taxon>Eubacteriales</taxon>
        <taxon>Clostridiaceae</taxon>
        <taxon>Clostridium</taxon>
    </lineage>
</organism>
<keyword evidence="4" id="KW-0411">Iron-sulfur</keyword>
<dbReference type="Proteomes" id="UP000184241">
    <property type="component" value="Unassembled WGS sequence"/>
</dbReference>
<dbReference type="GO" id="GO:0051536">
    <property type="term" value="F:iron-sulfur cluster binding"/>
    <property type="evidence" value="ECO:0007669"/>
    <property type="project" value="UniProtKB-KW"/>
</dbReference>
<evidence type="ECO:0000256" key="3">
    <source>
        <dbReference type="ARBA" id="ARBA00023004"/>
    </source>
</evidence>
<keyword evidence="1" id="KW-0949">S-adenosyl-L-methionine</keyword>
<evidence type="ECO:0000256" key="1">
    <source>
        <dbReference type="ARBA" id="ARBA00022691"/>
    </source>
</evidence>
<sequence length="297" mass="35474">MLRGFRDKMRYNNSNEYYEGDYNQCAYNNKEVNLNICSHLERYITDIKNLIFKPKSKTKDFFQFDNKIQVFLNDNTIIIMINITDRCSLSCNNCNIDGNHIKINVDEKEIVKNVKNILEDYSNQIEKCDLVFYGGDPLVDFNKILYIHDNLGENYHVNIITNGFLLTDEIIKVIINRDISVYVNFDLGTKNKICERIKDNLLKYKKKYAYSNNIKIITHYNFHSNLEKLDKFYEESKLQIAILKEDYSENLKYYDKIEQSIIDGYLEQYRKLTNKYKLYKKQGKECSSFLKQFLNYN</sequence>
<feature type="domain" description="Radical SAM core" evidence="5">
    <location>
        <begin position="73"/>
        <end position="290"/>
    </location>
</feature>
<dbReference type="SFLD" id="SFLDS00029">
    <property type="entry name" value="Radical_SAM"/>
    <property type="match status" value="1"/>
</dbReference>
<evidence type="ECO:0000259" key="5">
    <source>
        <dbReference type="PROSITE" id="PS51918"/>
    </source>
</evidence>
<dbReference type="AlphaFoldDB" id="A0A1M5YMX9"/>
<dbReference type="InterPro" id="IPR058240">
    <property type="entry name" value="rSAM_sf"/>
</dbReference>
<name>A0A1M5YMX9_9CLOT</name>